<dbReference type="Proteomes" id="UP000790377">
    <property type="component" value="Unassembled WGS sequence"/>
</dbReference>
<evidence type="ECO:0000313" key="2">
    <source>
        <dbReference type="Proteomes" id="UP000790377"/>
    </source>
</evidence>
<gene>
    <name evidence="1" type="ORF">BJ138DRAFT_1112155</name>
</gene>
<comment type="caution">
    <text evidence="1">The sequence shown here is derived from an EMBL/GenBank/DDBJ whole genome shotgun (WGS) entry which is preliminary data.</text>
</comment>
<reference evidence="1" key="1">
    <citation type="journal article" date="2021" name="New Phytol.">
        <title>Evolutionary innovations through gain and loss of genes in the ectomycorrhizal Boletales.</title>
        <authorList>
            <person name="Wu G."/>
            <person name="Miyauchi S."/>
            <person name="Morin E."/>
            <person name="Kuo A."/>
            <person name="Drula E."/>
            <person name="Varga T."/>
            <person name="Kohler A."/>
            <person name="Feng B."/>
            <person name="Cao Y."/>
            <person name="Lipzen A."/>
            <person name="Daum C."/>
            <person name="Hundley H."/>
            <person name="Pangilinan J."/>
            <person name="Johnson J."/>
            <person name="Barry K."/>
            <person name="LaButti K."/>
            <person name="Ng V."/>
            <person name="Ahrendt S."/>
            <person name="Min B."/>
            <person name="Choi I.G."/>
            <person name="Park H."/>
            <person name="Plett J.M."/>
            <person name="Magnuson J."/>
            <person name="Spatafora J.W."/>
            <person name="Nagy L.G."/>
            <person name="Henrissat B."/>
            <person name="Grigoriev I.V."/>
            <person name="Yang Z.L."/>
            <person name="Xu J."/>
            <person name="Martin F.M."/>
        </authorList>
    </citation>
    <scope>NUCLEOTIDE SEQUENCE</scope>
    <source>
        <strain evidence="1">ATCC 28755</strain>
    </source>
</reference>
<evidence type="ECO:0000313" key="1">
    <source>
        <dbReference type="EMBL" id="KAH7912694.1"/>
    </source>
</evidence>
<dbReference type="EMBL" id="MU267646">
    <property type="protein sequence ID" value="KAH7912694.1"/>
    <property type="molecule type" value="Genomic_DNA"/>
</dbReference>
<protein>
    <submittedName>
        <fullName evidence="1">Uncharacterized protein</fullName>
    </submittedName>
</protein>
<organism evidence="1 2">
    <name type="scientific">Hygrophoropsis aurantiaca</name>
    <dbReference type="NCBI Taxonomy" id="72124"/>
    <lineage>
        <taxon>Eukaryota</taxon>
        <taxon>Fungi</taxon>
        <taxon>Dikarya</taxon>
        <taxon>Basidiomycota</taxon>
        <taxon>Agaricomycotina</taxon>
        <taxon>Agaricomycetes</taxon>
        <taxon>Agaricomycetidae</taxon>
        <taxon>Boletales</taxon>
        <taxon>Coniophorineae</taxon>
        <taxon>Hygrophoropsidaceae</taxon>
        <taxon>Hygrophoropsis</taxon>
    </lineage>
</organism>
<sequence>MRSARKRLRGYEAPQKPEPVTLSWTSDEERPTSANASAPAPSSAPASAPAPAPAPAPADVDSDDEEGTQWSNARHTLQDP</sequence>
<accession>A0ACB8AIE8</accession>
<proteinExistence type="predicted"/>
<keyword evidence="2" id="KW-1185">Reference proteome</keyword>
<name>A0ACB8AIE8_9AGAM</name>